<keyword evidence="13" id="KW-1185">Reference proteome</keyword>
<evidence type="ECO:0000256" key="5">
    <source>
        <dbReference type="ARBA" id="ARBA00022827"/>
    </source>
</evidence>
<evidence type="ECO:0000313" key="12">
    <source>
        <dbReference type="EnsemblMetazoa" id="XP_016991032.1"/>
    </source>
</evidence>
<dbReference type="FunFam" id="1.20.120.310:FF:000001">
    <property type="entry name" value="Sulfhydryl oxidase"/>
    <property type="match status" value="1"/>
</dbReference>
<keyword evidence="8" id="KW-0325">Glycoprotein</keyword>
<dbReference type="PANTHER" id="PTHR22897:SF8">
    <property type="entry name" value="SULFHYDRYL OXIDASE"/>
    <property type="match status" value="1"/>
</dbReference>
<proteinExistence type="inferred from homology"/>
<dbReference type="EC" id="1.8.3.2" evidence="10"/>
<evidence type="ECO:0000256" key="7">
    <source>
        <dbReference type="ARBA" id="ARBA00023157"/>
    </source>
</evidence>
<evidence type="ECO:0000256" key="1">
    <source>
        <dbReference type="ARBA" id="ARBA00001974"/>
    </source>
</evidence>
<dbReference type="Pfam" id="PF04777">
    <property type="entry name" value="Evr1_Alr"/>
    <property type="match status" value="1"/>
</dbReference>
<reference evidence="14" key="2">
    <citation type="submission" date="2025-04" db="UniProtKB">
        <authorList>
            <consortium name="RefSeq"/>
        </authorList>
    </citation>
    <scope>IDENTIFICATION</scope>
</reference>
<dbReference type="InterPro" id="IPR042568">
    <property type="entry name" value="QSOX_FAD-bd_sf"/>
</dbReference>
<comment type="similarity">
    <text evidence="2 10">Belongs to the quiescin-sulfhydryl oxidase (QSOX) family.</text>
</comment>
<dbReference type="RefSeq" id="XP_016991032.1">
    <property type="nucleotide sequence ID" value="XM_017135543.1"/>
</dbReference>
<feature type="domain" description="ERV/ALR sulfhydryl oxidase" evidence="11">
    <location>
        <begin position="342"/>
        <end position="444"/>
    </location>
</feature>
<dbReference type="InterPro" id="IPR013766">
    <property type="entry name" value="Thioredoxin_domain"/>
</dbReference>
<comment type="catalytic activity">
    <reaction evidence="9 10">
        <text>2 R'C(R)SH + O2 = R'C(R)S-S(R)CR' + H2O2</text>
        <dbReference type="Rhea" id="RHEA:17357"/>
        <dbReference type="ChEBI" id="CHEBI:15379"/>
        <dbReference type="ChEBI" id="CHEBI:16240"/>
        <dbReference type="ChEBI" id="CHEBI:16520"/>
        <dbReference type="ChEBI" id="CHEBI:17412"/>
        <dbReference type="EC" id="1.8.3.2"/>
    </reaction>
</comment>
<keyword evidence="3 10" id="KW-0285">Flavoprotein</keyword>
<dbReference type="GO" id="GO:0016971">
    <property type="term" value="F:flavin-dependent sulfhydryl oxidase activity"/>
    <property type="evidence" value="ECO:0007669"/>
    <property type="project" value="InterPro"/>
</dbReference>
<name>A0A6P4FMN9_DRORH</name>
<dbReference type="OrthoDB" id="59470at2759"/>
<dbReference type="PROSITE" id="PS51324">
    <property type="entry name" value="ERV_ALR"/>
    <property type="match status" value="1"/>
</dbReference>
<evidence type="ECO:0000313" key="14">
    <source>
        <dbReference type="RefSeq" id="XP_016991032.1"/>
    </source>
</evidence>
<dbReference type="EnsemblMetazoa" id="XM_017135543.2">
    <property type="protein sequence ID" value="XP_016991032.1"/>
    <property type="gene ID" value="LOC108052983"/>
</dbReference>
<comment type="function">
    <text evidence="10">Catalyzes the oxidation of sulfhydryl groups in peptide and protein thiols to disulfides with the reduction of oxygen to hydrogen peroxide.</text>
</comment>
<dbReference type="InterPro" id="IPR017905">
    <property type="entry name" value="ERV/ALR_sulphydryl_oxidase"/>
</dbReference>
<dbReference type="InterPro" id="IPR036774">
    <property type="entry name" value="ERV/ALR_sulphydryl_oxid_sf"/>
</dbReference>
<reference evidence="13" key="1">
    <citation type="journal article" date="2021" name="Elife">
        <title>Highly contiguous assemblies of 101 drosophilid genomes.</title>
        <authorList>
            <person name="Kim B.Y."/>
            <person name="Wang J.R."/>
            <person name="Miller D.E."/>
            <person name="Barmina O."/>
            <person name="Delaney E."/>
            <person name="Thompson A."/>
            <person name="Comeault A.A."/>
            <person name="Peede D."/>
            <person name="D'Agostino E.R."/>
            <person name="Pelaez J."/>
            <person name="Aguilar J.M."/>
            <person name="Haji D."/>
            <person name="Matsunaga T."/>
            <person name="Armstrong E.E."/>
            <person name="Zych M."/>
            <person name="Ogawa Y."/>
            <person name="Stamenkovic-Radak M."/>
            <person name="Jelic M."/>
            <person name="Veselinovic M.S."/>
            <person name="Tanaskovic M."/>
            <person name="Eric P."/>
            <person name="Gao J.J."/>
            <person name="Katoh T.K."/>
            <person name="Toda M.J."/>
            <person name="Watabe H."/>
            <person name="Watada M."/>
            <person name="Davis J.S."/>
            <person name="Moyle L.C."/>
            <person name="Manoli G."/>
            <person name="Bertolini E."/>
            <person name="Kostal V."/>
            <person name="Hawley R.S."/>
            <person name="Takahashi A."/>
            <person name="Jones C.D."/>
            <person name="Price D.K."/>
            <person name="Whiteman N."/>
            <person name="Kopp A."/>
            <person name="Matute D.R."/>
            <person name="Petrov D.A."/>
        </authorList>
    </citation>
    <scope>NUCLEOTIDE SEQUENCE [LARGE SCALE GENOMIC DNA]</scope>
</reference>
<keyword evidence="7" id="KW-1015">Disulfide bond</keyword>
<keyword evidence="6 10" id="KW-0560">Oxidoreductase</keyword>
<dbReference type="PANTHER" id="PTHR22897">
    <property type="entry name" value="QUIESCIN Q6-RELATED SULFHYDRYL OXIDASE"/>
    <property type="match status" value="1"/>
</dbReference>
<evidence type="ECO:0000256" key="9">
    <source>
        <dbReference type="ARBA" id="ARBA00048864"/>
    </source>
</evidence>
<dbReference type="Gene3D" id="1.20.120.310">
    <property type="entry name" value="ERV/ALR sulfhydryl oxidase domain"/>
    <property type="match status" value="1"/>
</dbReference>
<dbReference type="Pfam" id="PF18371">
    <property type="entry name" value="FAD_SOX"/>
    <property type="match status" value="1"/>
</dbReference>
<dbReference type="GO" id="GO:0000139">
    <property type="term" value="C:Golgi membrane"/>
    <property type="evidence" value="ECO:0007669"/>
    <property type="project" value="TreeGrafter"/>
</dbReference>
<evidence type="ECO:0000256" key="8">
    <source>
        <dbReference type="ARBA" id="ARBA00023180"/>
    </source>
</evidence>
<dbReference type="SUPFAM" id="SSF69000">
    <property type="entry name" value="FAD-dependent thiol oxidase"/>
    <property type="match status" value="1"/>
</dbReference>
<reference evidence="12" key="3">
    <citation type="submission" date="2025-05" db="UniProtKB">
        <authorList>
            <consortium name="EnsemblMetazoa"/>
        </authorList>
    </citation>
    <scope>IDENTIFICATION</scope>
</reference>
<dbReference type="GO" id="GO:0003756">
    <property type="term" value="F:protein disulfide isomerase activity"/>
    <property type="evidence" value="ECO:0007669"/>
    <property type="project" value="TreeGrafter"/>
</dbReference>
<organism evidence="14">
    <name type="scientific">Drosophila rhopaloa</name>
    <name type="common">Fruit fly</name>
    <dbReference type="NCBI Taxonomy" id="1041015"/>
    <lineage>
        <taxon>Eukaryota</taxon>
        <taxon>Metazoa</taxon>
        <taxon>Ecdysozoa</taxon>
        <taxon>Arthropoda</taxon>
        <taxon>Hexapoda</taxon>
        <taxon>Insecta</taxon>
        <taxon>Pterygota</taxon>
        <taxon>Neoptera</taxon>
        <taxon>Endopterygota</taxon>
        <taxon>Diptera</taxon>
        <taxon>Brachycera</taxon>
        <taxon>Muscomorpha</taxon>
        <taxon>Ephydroidea</taxon>
        <taxon>Drosophilidae</taxon>
        <taxon>Drosophila</taxon>
        <taxon>Sophophora</taxon>
    </lineage>
</organism>
<dbReference type="Pfam" id="PF00085">
    <property type="entry name" value="Thioredoxin"/>
    <property type="match status" value="1"/>
</dbReference>
<evidence type="ECO:0000256" key="6">
    <source>
        <dbReference type="ARBA" id="ARBA00023002"/>
    </source>
</evidence>
<evidence type="ECO:0000256" key="10">
    <source>
        <dbReference type="RuleBase" id="RU371123"/>
    </source>
</evidence>
<evidence type="ECO:0000256" key="4">
    <source>
        <dbReference type="ARBA" id="ARBA00022729"/>
    </source>
</evidence>
<dbReference type="SUPFAM" id="SSF52833">
    <property type="entry name" value="Thioredoxin-like"/>
    <property type="match status" value="1"/>
</dbReference>
<dbReference type="InterPro" id="IPR036249">
    <property type="entry name" value="Thioredoxin-like_sf"/>
</dbReference>
<gene>
    <name evidence="14" type="primary">LOC108052983</name>
    <name evidence="12" type="synonym">108052983</name>
</gene>
<dbReference type="InterPro" id="IPR040986">
    <property type="entry name" value="QSOX_FAD-bd_dom"/>
</dbReference>
<dbReference type="Pfam" id="PF18108">
    <property type="entry name" value="QSOX_Trx1"/>
    <property type="match status" value="1"/>
</dbReference>
<evidence type="ECO:0000256" key="2">
    <source>
        <dbReference type="ARBA" id="ARBA00006041"/>
    </source>
</evidence>
<dbReference type="GO" id="GO:0005615">
    <property type="term" value="C:extracellular space"/>
    <property type="evidence" value="ECO:0007669"/>
    <property type="project" value="TreeGrafter"/>
</dbReference>
<accession>A0A6P4FMN9</accession>
<keyword evidence="4" id="KW-0732">Signal</keyword>
<dbReference type="GeneID" id="108052983"/>
<dbReference type="InterPro" id="IPR039798">
    <property type="entry name" value="Sulfhydryl_oxidase"/>
</dbReference>
<evidence type="ECO:0000259" key="11">
    <source>
        <dbReference type="PROSITE" id="PS51324"/>
    </source>
</evidence>
<dbReference type="Gene3D" id="1.20.120.1960">
    <property type="entry name" value="QSOX sulfhydryl oxidase domain"/>
    <property type="match status" value="1"/>
</dbReference>
<evidence type="ECO:0000256" key="3">
    <source>
        <dbReference type="ARBA" id="ARBA00022630"/>
    </source>
</evidence>
<dbReference type="AlphaFoldDB" id="A0A6P4FMN9"/>
<protein>
    <recommendedName>
        <fullName evidence="10">Sulfhydryl oxidase</fullName>
        <ecNumber evidence="10">1.8.3.2</ecNumber>
    </recommendedName>
</protein>
<dbReference type="InterPro" id="IPR041269">
    <property type="entry name" value="QSOX_Trx1"/>
</dbReference>
<evidence type="ECO:0000313" key="13">
    <source>
        <dbReference type="Proteomes" id="UP001652680"/>
    </source>
</evidence>
<comment type="cofactor">
    <cofactor evidence="1 10">
        <name>FAD</name>
        <dbReference type="ChEBI" id="CHEBI:57692"/>
    </cofactor>
</comment>
<sequence length="486" mass="56236">MNIFCGHCRRFVPIYKKMAVGLQKWNRVLRIYAVDCAQEENVNICRDFEITWTPSLRFYPSNFRQSRDGLGTDIPTVEPKEIVEHLIRLLAKNDYTGTKERNPIFEPLQRHENAKNIFDRFDNELQHILLVFQPTYSQIGIETLLDLLPYPDVAVRILTDAHLFTHFGLKAFDQNIALIDRNGKIHSIIPSGQSSSAYVESVANFLEQKGHTSFPKLPTTEAPKEILPMGMDAVILDHVLSSPPKVYQADLEQAIDQILHIEIPKSKFINGYKFKALRHIVRVFRRFSPLNRDGRRLLNSLVKHLKAINGMTGEQFANKLSELEKRVGKIFKGRRYVGCLGSKPFMRGIPCSFWTLFHYLTVMSAQRPTVYKPSVVLLALYGFAKYFFGCTECAQHFQKMAKRRKIGYVQSHDEEILWLWEGHNEVNKRLAGDATEDPKFPKVQFPLRKHCPSCYNSNEWNRAEVLKYLKGLYNIKNVSYYGLPHL</sequence>
<dbReference type="GO" id="GO:0006457">
    <property type="term" value="P:protein folding"/>
    <property type="evidence" value="ECO:0007669"/>
    <property type="project" value="TreeGrafter"/>
</dbReference>
<dbReference type="Gene3D" id="3.40.30.10">
    <property type="entry name" value="Glutaredoxin"/>
    <property type="match status" value="2"/>
</dbReference>
<keyword evidence="5 10" id="KW-0274">FAD</keyword>
<dbReference type="Proteomes" id="UP001652680">
    <property type="component" value="Unassembled WGS sequence"/>
</dbReference>